<dbReference type="SMART" id="SM01152">
    <property type="entry name" value="DUF167"/>
    <property type="match status" value="1"/>
</dbReference>
<evidence type="ECO:0000256" key="2">
    <source>
        <dbReference type="HAMAP-Rule" id="MF_00634"/>
    </source>
</evidence>
<sequence>MASLPVIARDNERGALLTVHVQPGSSRTECVGIHGDAIKIRLAARPIDGAANDELIRFIAERCAVPRADVQLCTGATGRRKRLFVKGVTAESLLAGLMRKESKGRGKI</sequence>
<proteinExistence type="inferred from homology"/>
<dbReference type="HAMAP" id="MF_00634">
    <property type="entry name" value="UPF0235"/>
    <property type="match status" value="1"/>
</dbReference>
<dbReference type="Gene3D" id="3.30.1200.10">
    <property type="entry name" value="YggU-like"/>
    <property type="match status" value="1"/>
</dbReference>
<dbReference type="STRING" id="1742973.COMA2_100140"/>
<evidence type="ECO:0000256" key="1">
    <source>
        <dbReference type="ARBA" id="ARBA00010364"/>
    </source>
</evidence>
<evidence type="ECO:0000313" key="3">
    <source>
        <dbReference type="EMBL" id="CUS32477.1"/>
    </source>
</evidence>
<dbReference type="InterPro" id="IPR003746">
    <property type="entry name" value="DUF167"/>
</dbReference>
<dbReference type="NCBIfam" id="TIGR00251">
    <property type="entry name" value="DUF167 family protein"/>
    <property type="match status" value="1"/>
</dbReference>
<evidence type="ECO:0000313" key="4">
    <source>
        <dbReference type="Proteomes" id="UP000198736"/>
    </source>
</evidence>
<comment type="similarity">
    <text evidence="1 2">Belongs to the UPF0235 family.</text>
</comment>
<gene>
    <name evidence="3" type="ORF">COMA2_100140</name>
</gene>
<dbReference type="InterPro" id="IPR036591">
    <property type="entry name" value="YggU-like_sf"/>
</dbReference>
<organism evidence="3 4">
    <name type="scientific">Candidatus Nitrospira nitrificans</name>
    <dbReference type="NCBI Taxonomy" id="1742973"/>
    <lineage>
        <taxon>Bacteria</taxon>
        <taxon>Pseudomonadati</taxon>
        <taxon>Nitrospirota</taxon>
        <taxon>Nitrospiria</taxon>
        <taxon>Nitrospirales</taxon>
        <taxon>Nitrospiraceae</taxon>
        <taxon>Nitrospira</taxon>
    </lineage>
</organism>
<accession>A0A0S4L798</accession>
<dbReference type="Pfam" id="PF02594">
    <property type="entry name" value="DUF167"/>
    <property type="match status" value="1"/>
</dbReference>
<dbReference type="PANTHER" id="PTHR13420:SF7">
    <property type="entry name" value="UPF0235 PROTEIN C15ORF40"/>
    <property type="match status" value="1"/>
</dbReference>
<dbReference type="EMBL" id="CZPZ01000002">
    <property type="protein sequence ID" value="CUS32477.1"/>
    <property type="molecule type" value="Genomic_DNA"/>
</dbReference>
<reference evidence="4" key="1">
    <citation type="submission" date="2015-10" db="EMBL/GenBank/DDBJ databases">
        <authorList>
            <person name="Luecker S."/>
            <person name="Luecker S."/>
        </authorList>
    </citation>
    <scope>NUCLEOTIDE SEQUENCE [LARGE SCALE GENOMIC DNA]</scope>
</reference>
<dbReference type="RefSeq" id="WP_217490591.1">
    <property type="nucleotide sequence ID" value="NZ_CZPZ01000002.1"/>
</dbReference>
<dbReference type="Proteomes" id="UP000198736">
    <property type="component" value="Unassembled WGS sequence"/>
</dbReference>
<dbReference type="AlphaFoldDB" id="A0A0S4L798"/>
<name>A0A0S4L798_9BACT</name>
<dbReference type="PANTHER" id="PTHR13420">
    <property type="entry name" value="UPF0235 PROTEIN C15ORF40"/>
    <property type="match status" value="1"/>
</dbReference>
<keyword evidence="4" id="KW-1185">Reference proteome</keyword>
<dbReference type="GO" id="GO:0005737">
    <property type="term" value="C:cytoplasm"/>
    <property type="evidence" value="ECO:0007669"/>
    <property type="project" value="TreeGrafter"/>
</dbReference>
<dbReference type="SUPFAM" id="SSF69786">
    <property type="entry name" value="YggU-like"/>
    <property type="match status" value="1"/>
</dbReference>
<protein>
    <recommendedName>
        <fullName evidence="2">UPF0235 protein COMA2_100140</fullName>
    </recommendedName>
</protein>